<feature type="domain" description="HAMP" evidence="12">
    <location>
        <begin position="223"/>
        <end position="274"/>
    </location>
</feature>
<dbReference type="InterPro" id="IPR005467">
    <property type="entry name" value="His_kinase_dom"/>
</dbReference>
<dbReference type="InterPro" id="IPR036890">
    <property type="entry name" value="HATPase_C_sf"/>
</dbReference>
<evidence type="ECO:0000259" key="11">
    <source>
        <dbReference type="PROSITE" id="PS50109"/>
    </source>
</evidence>
<keyword evidence="14" id="KW-1185">Reference proteome</keyword>
<dbReference type="EC" id="2.7.13.3" evidence="3"/>
<evidence type="ECO:0000256" key="3">
    <source>
        <dbReference type="ARBA" id="ARBA00012438"/>
    </source>
</evidence>
<proteinExistence type="predicted"/>
<evidence type="ECO:0000256" key="8">
    <source>
        <dbReference type="ARBA" id="ARBA00022989"/>
    </source>
</evidence>
<feature type="transmembrane region" description="Helical" evidence="10">
    <location>
        <begin position="21"/>
        <end position="39"/>
    </location>
</feature>
<evidence type="ECO:0000256" key="4">
    <source>
        <dbReference type="ARBA" id="ARBA00022553"/>
    </source>
</evidence>
<keyword evidence="6 10" id="KW-0812">Transmembrane</keyword>
<dbReference type="SUPFAM" id="SSF47384">
    <property type="entry name" value="Homodimeric domain of signal transducing histidine kinase"/>
    <property type="match status" value="1"/>
</dbReference>
<evidence type="ECO:0000256" key="9">
    <source>
        <dbReference type="ARBA" id="ARBA00023012"/>
    </source>
</evidence>
<sequence length="488" mass="54728">MMNDSVWRQKFSRIIPLGISLRLFFILLALLLLLGWQWFNRSSEVLKISMKQSAETTLVDTLWLLTAEQTKQYAQTGQLNINALAEQIHIAQHLPQTAKIYTHHKNHLELEVLLSNANGMVIYDSKQQAVGKDYSHWRDIHAALQGQYSARSSYLNEAHPEQGKEMVVSAPIFSPTGTVVGVLSLRQPVTAIMPFNLSAIAKMRYLMAGYLCFILGILALLAWWLARALRRITHYAEALAAGQKAPLPKFSDHYLARLAQTVSKLRSDLEAKQAVEQTITTLTHELKTPLTTAQATAELLSEPMLSAQEQKALTVQIQRAGNKMQTLIERLLALARLENRPQLMYETVSLSKIAKAIMTDYELSLSAQALSMALVIEEENSIEGEALLIRQAITNLLDNAIAFAKKASTITIVIKPREVWIENIGETIPDYALRKLTERFFSLPRPDGSGKSSGLGLNIVLHIMLLHHGRLEIENITNGVRARLIFKR</sequence>
<dbReference type="SMART" id="SM00387">
    <property type="entry name" value="HATPase_c"/>
    <property type="match status" value="1"/>
</dbReference>
<dbReference type="Gene3D" id="3.30.450.20">
    <property type="entry name" value="PAS domain"/>
    <property type="match status" value="1"/>
</dbReference>
<dbReference type="Gene3D" id="1.10.287.130">
    <property type="match status" value="1"/>
</dbReference>
<dbReference type="NCBIfam" id="NF008312">
    <property type="entry name" value="PRK11100.1"/>
    <property type="match status" value="1"/>
</dbReference>
<evidence type="ECO:0000256" key="10">
    <source>
        <dbReference type="SAM" id="Phobius"/>
    </source>
</evidence>
<evidence type="ECO:0000256" key="1">
    <source>
        <dbReference type="ARBA" id="ARBA00000085"/>
    </source>
</evidence>
<dbReference type="InterPro" id="IPR029151">
    <property type="entry name" value="Sensor-like_sf"/>
</dbReference>
<dbReference type="EMBL" id="UHIC01000001">
    <property type="protein sequence ID" value="SUO94302.1"/>
    <property type="molecule type" value="Genomic_DNA"/>
</dbReference>
<dbReference type="RefSeq" id="WP_072577225.1">
    <property type="nucleotide sequence ID" value="NZ_LWHB01000147.1"/>
</dbReference>
<dbReference type="PROSITE" id="PS50885">
    <property type="entry name" value="HAMP"/>
    <property type="match status" value="1"/>
</dbReference>
<feature type="domain" description="Histidine kinase" evidence="11">
    <location>
        <begin position="281"/>
        <end position="488"/>
    </location>
</feature>
<evidence type="ECO:0000256" key="6">
    <source>
        <dbReference type="ARBA" id="ARBA00022692"/>
    </source>
</evidence>
<feature type="transmembrane region" description="Helical" evidence="10">
    <location>
        <begin position="205"/>
        <end position="226"/>
    </location>
</feature>
<evidence type="ECO:0000256" key="2">
    <source>
        <dbReference type="ARBA" id="ARBA00004370"/>
    </source>
</evidence>
<dbReference type="SMART" id="SM00388">
    <property type="entry name" value="HisKA"/>
    <property type="match status" value="1"/>
</dbReference>
<keyword evidence="10" id="KW-0472">Membrane</keyword>
<organism evidence="13 14">
    <name type="scientific">Suttonella ornithocola</name>
    <dbReference type="NCBI Taxonomy" id="279832"/>
    <lineage>
        <taxon>Bacteria</taxon>
        <taxon>Pseudomonadati</taxon>
        <taxon>Pseudomonadota</taxon>
        <taxon>Gammaproteobacteria</taxon>
        <taxon>Cardiobacteriales</taxon>
        <taxon>Cardiobacteriaceae</taxon>
        <taxon>Suttonella</taxon>
    </lineage>
</organism>
<accession>A0A380MPQ6</accession>
<dbReference type="PROSITE" id="PS50109">
    <property type="entry name" value="HIS_KIN"/>
    <property type="match status" value="1"/>
</dbReference>
<keyword evidence="8 10" id="KW-1133">Transmembrane helix</keyword>
<dbReference type="InterPro" id="IPR003594">
    <property type="entry name" value="HATPase_dom"/>
</dbReference>
<evidence type="ECO:0000313" key="14">
    <source>
        <dbReference type="Proteomes" id="UP000254601"/>
    </source>
</evidence>
<dbReference type="InterPro" id="IPR036097">
    <property type="entry name" value="HisK_dim/P_sf"/>
</dbReference>
<keyword evidence="7" id="KW-0418">Kinase</keyword>
<keyword evidence="4" id="KW-0597">Phosphoprotein</keyword>
<dbReference type="GO" id="GO:0000155">
    <property type="term" value="F:phosphorelay sensor kinase activity"/>
    <property type="evidence" value="ECO:0007669"/>
    <property type="project" value="InterPro"/>
</dbReference>
<dbReference type="PANTHER" id="PTHR45436">
    <property type="entry name" value="SENSOR HISTIDINE KINASE YKOH"/>
    <property type="match status" value="1"/>
</dbReference>
<gene>
    <name evidence="13" type="primary">creC_2</name>
    <name evidence="13" type="ORF">NCTC13337_00662</name>
</gene>
<dbReference type="AlphaFoldDB" id="A0A380MPQ6"/>
<dbReference type="Gene3D" id="3.30.565.10">
    <property type="entry name" value="Histidine kinase-like ATPase, C-terminal domain"/>
    <property type="match status" value="1"/>
</dbReference>
<keyword evidence="5 13" id="KW-0808">Transferase</keyword>
<comment type="subcellular location">
    <subcellularLocation>
        <location evidence="2">Membrane</location>
    </subcellularLocation>
</comment>
<dbReference type="PANTHER" id="PTHR45436:SF10">
    <property type="entry name" value="HISTIDINE KINASE"/>
    <property type="match status" value="1"/>
</dbReference>
<reference evidence="13 14" key="1">
    <citation type="submission" date="2018-06" db="EMBL/GenBank/DDBJ databases">
        <authorList>
            <consortium name="Pathogen Informatics"/>
            <person name="Doyle S."/>
        </authorList>
    </citation>
    <scope>NUCLEOTIDE SEQUENCE [LARGE SCALE GENOMIC DNA]</scope>
    <source>
        <strain evidence="13 14">NCTC13337</strain>
    </source>
</reference>
<dbReference type="Proteomes" id="UP000254601">
    <property type="component" value="Unassembled WGS sequence"/>
</dbReference>
<comment type="catalytic activity">
    <reaction evidence="1">
        <text>ATP + protein L-histidine = ADP + protein N-phospho-L-histidine.</text>
        <dbReference type="EC" id="2.7.13.3"/>
    </reaction>
</comment>
<dbReference type="Pfam" id="PF02518">
    <property type="entry name" value="HATPase_c"/>
    <property type="match status" value="1"/>
</dbReference>
<dbReference type="CDD" id="cd00082">
    <property type="entry name" value="HisKA"/>
    <property type="match status" value="1"/>
</dbReference>
<evidence type="ECO:0000256" key="7">
    <source>
        <dbReference type="ARBA" id="ARBA00022777"/>
    </source>
</evidence>
<dbReference type="Pfam" id="PF00512">
    <property type="entry name" value="HisKA"/>
    <property type="match status" value="1"/>
</dbReference>
<dbReference type="GO" id="GO:0016020">
    <property type="term" value="C:membrane"/>
    <property type="evidence" value="ECO:0007669"/>
    <property type="project" value="UniProtKB-SubCell"/>
</dbReference>
<dbReference type="SUPFAM" id="SSF103190">
    <property type="entry name" value="Sensory domain-like"/>
    <property type="match status" value="1"/>
</dbReference>
<dbReference type="SUPFAM" id="SSF55874">
    <property type="entry name" value="ATPase domain of HSP90 chaperone/DNA topoisomerase II/histidine kinase"/>
    <property type="match status" value="1"/>
</dbReference>
<dbReference type="InterPro" id="IPR003660">
    <property type="entry name" value="HAMP_dom"/>
</dbReference>
<evidence type="ECO:0000256" key="5">
    <source>
        <dbReference type="ARBA" id="ARBA00022679"/>
    </source>
</evidence>
<keyword evidence="9" id="KW-0902">Two-component regulatory system</keyword>
<protein>
    <recommendedName>
        <fullName evidence="3">histidine kinase</fullName>
        <ecNumber evidence="3">2.7.13.3</ecNumber>
    </recommendedName>
</protein>
<evidence type="ECO:0000313" key="13">
    <source>
        <dbReference type="EMBL" id="SUO94302.1"/>
    </source>
</evidence>
<name>A0A380MPQ6_9GAMM</name>
<dbReference type="InterPro" id="IPR003661">
    <property type="entry name" value="HisK_dim/P_dom"/>
</dbReference>
<dbReference type="InterPro" id="IPR050428">
    <property type="entry name" value="TCS_sensor_his_kinase"/>
</dbReference>
<evidence type="ECO:0000259" key="12">
    <source>
        <dbReference type="PROSITE" id="PS50885"/>
    </source>
</evidence>